<keyword evidence="2" id="KW-0809">Transit peptide</keyword>
<feature type="repeat" description="PPR" evidence="3">
    <location>
        <begin position="245"/>
        <end position="279"/>
    </location>
</feature>
<sequence length="601" mass="69315">MEAIGSQSILSFSSNLCKRKVPLSSHAYCVKFKSNQRLEIVCRGMLAPRKFLRRRKKEEVFKDAADEAEQKSWRKMMKEIEESGSAVSILRTQRSRRESLPRDLVLGTLVRFKQLKKWNLVSEILEWLRTQHWWDFSEMDFLMLITAYGKLGDFNRAERVLKYMGKKGYPPSVISHTALMEAYGRSRQYSKAEAIFRRMQSLGPEPSPLTYQIILKTFVEGDKFKEAEAVFQSLLNDERSSFKPDQKMFHMMIYMYKKAGNFDQARKLFRQMAESGIPRSTVTFNSLMSFETDYKEVSKIYDQMQRAGLKPDVVSYALLISAYGKARREDEALAVFEEMLDAGVRPTRKAYNILLDAFAISGMMEEARTVFKSMRRDRCEPDLCSYATMLSAYVNASDMDQAEKFFRRIKEDGLKPNTIVYGTLMKGYAKLNNLEKVMRVYERMRVQGVEPNQTIFTTIMDAHGKNADFGSAIVWFKEMSARGFPPDQKAKNILLSLAKTEEEKHEANELVGNNADQIEAKFDEFTKFENDDDVDDEHEDELSDGETEDLEVQQVASDFESGFSYDDDDEDDDVDDDDDDDHAGELSFVSTKEKPKLVNVN</sequence>
<dbReference type="Pfam" id="PF01535">
    <property type="entry name" value="PPR"/>
    <property type="match status" value="2"/>
</dbReference>
<reference evidence="6" key="2">
    <citation type="submission" date="2025-08" db="UniProtKB">
        <authorList>
            <consortium name="RefSeq"/>
        </authorList>
    </citation>
    <scope>IDENTIFICATION</scope>
    <source>
        <tissue evidence="6">Leaf</tissue>
    </source>
</reference>
<dbReference type="Pfam" id="PF13041">
    <property type="entry name" value="PPR_2"/>
    <property type="match status" value="1"/>
</dbReference>
<protein>
    <submittedName>
        <fullName evidence="6">Pentatricopeptide repeat-containing protein At3g59040 isoform X1</fullName>
    </submittedName>
</protein>
<feature type="region of interest" description="Disordered" evidence="4">
    <location>
        <begin position="528"/>
        <end position="601"/>
    </location>
</feature>
<dbReference type="Pfam" id="PF13812">
    <property type="entry name" value="PPR_3"/>
    <property type="match status" value="3"/>
</dbReference>
<keyword evidence="5" id="KW-1185">Reference proteome</keyword>
<feature type="repeat" description="PPR" evidence="3">
    <location>
        <begin position="347"/>
        <end position="381"/>
    </location>
</feature>
<evidence type="ECO:0000256" key="2">
    <source>
        <dbReference type="ARBA" id="ARBA00022946"/>
    </source>
</evidence>
<proteinExistence type="predicted"/>
<evidence type="ECO:0000313" key="6">
    <source>
        <dbReference type="RefSeq" id="XP_020103391.1"/>
    </source>
</evidence>
<dbReference type="GO" id="GO:0009507">
    <property type="term" value="C:chloroplast"/>
    <property type="evidence" value="ECO:0007669"/>
    <property type="project" value="TreeGrafter"/>
</dbReference>
<dbReference type="RefSeq" id="XP_020103391.1">
    <property type="nucleotide sequence ID" value="XM_020247802.1"/>
</dbReference>
<feature type="repeat" description="PPR" evidence="3">
    <location>
        <begin position="172"/>
        <end position="206"/>
    </location>
</feature>
<accession>A0A6P5G480</accession>
<dbReference type="SUPFAM" id="SSF81901">
    <property type="entry name" value="HCP-like"/>
    <property type="match status" value="1"/>
</dbReference>
<feature type="compositionally biased region" description="Basic and acidic residues" evidence="4">
    <location>
        <begin position="591"/>
        <end position="601"/>
    </location>
</feature>
<dbReference type="Gramene" id="Aco014839.1.mrna1">
    <property type="protein sequence ID" value="Aco014839.1.mrna1"/>
    <property type="gene ID" value="Aco014839.1.path1"/>
</dbReference>
<dbReference type="Proteomes" id="UP000515123">
    <property type="component" value="Linkage group 14"/>
</dbReference>
<dbReference type="Gene3D" id="1.25.40.10">
    <property type="entry name" value="Tetratricopeptide repeat domain"/>
    <property type="match status" value="4"/>
</dbReference>
<evidence type="ECO:0000256" key="4">
    <source>
        <dbReference type="SAM" id="MobiDB-lite"/>
    </source>
</evidence>
<feature type="repeat" description="PPR" evidence="3">
    <location>
        <begin position="312"/>
        <end position="346"/>
    </location>
</feature>
<dbReference type="GO" id="GO:0006396">
    <property type="term" value="P:RNA processing"/>
    <property type="evidence" value="ECO:0007669"/>
    <property type="project" value="TreeGrafter"/>
</dbReference>
<dbReference type="InterPro" id="IPR002885">
    <property type="entry name" value="PPR_rpt"/>
</dbReference>
<evidence type="ECO:0000313" key="5">
    <source>
        <dbReference type="Proteomes" id="UP000515123"/>
    </source>
</evidence>
<feature type="repeat" description="PPR" evidence="3">
    <location>
        <begin position="417"/>
        <end position="451"/>
    </location>
</feature>
<keyword evidence="1" id="KW-0677">Repeat</keyword>
<dbReference type="AlphaFoldDB" id="A0A6P5G480"/>
<dbReference type="GO" id="GO:0003729">
    <property type="term" value="F:mRNA binding"/>
    <property type="evidence" value="ECO:0007669"/>
    <property type="project" value="TreeGrafter"/>
</dbReference>
<dbReference type="OrthoDB" id="185373at2759"/>
<dbReference type="PANTHER" id="PTHR47934">
    <property type="entry name" value="PENTATRICOPEPTIDE REPEAT-CONTAINING PROTEIN PET309, MITOCHONDRIAL"/>
    <property type="match status" value="1"/>
</dbReference>
<dbReference type="PROSITE" id="PS51375">
    <property type="entry name" value="PPR"/>
    <property type="match status" value="8"/>
</dbReference>
<feature type="repeat" description="PPR" evidence="3">
    <location>
        <begin position="452"/>
        <end position="486"/>
    </location>
</feature>
<evidence type="ECO:0000256" key="3">
    <source>
        <dbReference type="PROSITE-ProRule" id="PRU00708"/>
    </source>
</evidence>
<gene>
    <name evidence="6" type="primary">LOC109720576</name>
</gene>
<feature type="compositionally biased region" description="Acidic residues" evidence="4">
    <location>
        <begin position="530"/>
        <end position="551"/>
    </location>
</feature>
<dbReference type="InterPro" id="IPR011990">
    <property type="entry name" value="TPR-like_helical_dom_sf"/>
</dbReference>
<evidence type="ECO:0000256" key="1">
    <source>
        <dbReference type="ARBA" id="ARBA00022737"/>
    </source>
</evidence>
<organism evidence="5 6">
    <name type="scientific">Ananas comosus</name>
    <name type="common">Pineapple</name>
    <name type="synonym">Ananas ananas</name>
    <dbReference type="NCBI Taxonomy" id="4615"/>
    <lineage>
        <taxon>Eukaryota</taxon>
        <taxon>Viridiplantae</taxon>
        <taxon>Streptophyta</taxon>
        <taxon>Embryophyta</taxon>
        <taxon>Tracheophyta</taxon>
        <taxon>Spermatophyta</taxon>
        <taxon>Magnoliopsida</taxon>
        <taxon>Liliopsida</taxon>
        <taxon>Poales</taxon>
        <taxon>Bromeliaceae</taxon>
        <taxon>Bromelioideae</taxon>
        <taxon>Ananas</taxon>
    </lineage>
</organism>
<dbReference type="InterPro" id="IPR051114">
    <property type="entry name" value="Mito_RNA_Proc_CCM1"/>
</dbReference>
<feature type="repeat" description="PPR" evidence="3">
    <location>
        <begin position="137"/>
        <end position="171"/>
    </location>
</feature>
<dbReference type="PANTHER" id="PTHR47934:SF4">
    <property type="entry name" value="OS08G0191900 PROTEIN"/>
    <property type="match status" value="1"/>
</dbReference>
<reference evidence="5" key="1">
    <citation type="journal article" date="2015" name="Nat. Genet.">
        <title>The pineapple genome and the evolution of CAM photosynthesis.</title>
        <authorList>
            <person name="Ming R."/>
            <person name="VanBuren R."/>
            <person name="Wai C.M."/>
            <person name="Tang H."/>
            <person name="Schatz M.C."/>
            <person name="Bowers J.E."/>
            <person name="Lyons E."/>
            <person name="Wang M.L."/>
            <person name="Chen J."/>
            <person name="Biggers E."/>
            <person name="Zhang J."/>
            <person name="Huang L."/>
            <person name="Zhang L."/>
            <person name="Miao W."/>
            <person name="Zhang J."/>
            <person name="Ye Z."/>
            <person name="Miao C."/>
            <person name="Lin Z."/>
            <person name="Wang H."/>
            <person name="Zhou H."/>
            <person name="Yim W.C."/>
            <person name="Priest H.D."/>
            <person name="Zheng C."/>
            <person name="Woodhouse M."/>
            <person name="Edger P.P."/>
            <person name="Guyot R."/>
            <person name="Guo H.B."/>
            <person name="Guo H."/>
            <person name="Zheng G."/>
            <person name="Singh R."/>
            <person name="Sharma A."/>
            <person name="Min X."/>
            <person name="Zheng Y."/>
            <person name="Lee H."/>
            <person name="Gurtowski J."/>
            <person name="Sedlazeck F.J."/>
            <person name="Harkess A."/>
            <person name="McKain M.R."/>
            <person name="Liao Z."/>
            <person name="Fang J."/>
            <person name="Liu J."/>
            <person name="Zhang X."/>
            <person name="Zhang Q."/>
            <person name="Hu W."/>
            <person name="Qin Y."/>
            <person name="Wang K."/>
            <person name="Chen L.Y."/>
            <person name="Shirley N."/>
            <person name="Lin Y.R."/>
            <person name="Liu L.Y."/>
            <person name="Hernandez A.G."/>
            <person name="Wright C.L."/>
            <person name="Bulone V."/>
            <person name="Tuskan G.A."/>
            <person name="Heath K."/>
            <person name="Zee F."/>
            <person name="Moore P.H."/>
            <person name="Sunkar R."/>
            <person name="Leebens-Mack J.H."/>
            <person name="Mockler T."/>
            <person name="Bennetzen J.L."/>
            <person name="Freeling M."/>
            <person name="Sankoff D."/>
            <person name="Paterson A.H."/>
            <person name="Zhu X."/>
            <person name="Yang X."/>
            <person name="Smith J.A."/>
            <person name="Cushman J.C."/>
            <person name="Paull R.E."/>
            <person name="Yu Q."/>
        </authorList>
    </citation>
    <scope>NUCLEOTIDE SEQUENCE [LARGE SCALE GENOMIC DNA]</scope>
    <source>
        <strain evidence="5">cv. F153</strain>
    </source>
</reference>
<dbReference type="NCBIfam" id="TIGR00756">
    <property type="entry name" value="PPR"/>
    <property type="match status" value="8"/>
</dbReference>
<name>A0A6P5G480_ANACO</name>
<feature type="repeat" description="PPR" evidence="3">
    <location>
        <begin position="382"/>
        <end position="416"/>
    </location>
</feature>
<feature type="compositionally biased region" description="Acidic residues" evidence="4">
    <location>
        <begin position="565"/>
        <end position="582"/>
    </location>
</feature>
<dbReference type="GeneID" id="109720576"/>